<dbReference type="GO" id="GO:0000724">
    <property type="term" value="P:double-strand break repair via homologous recombination"/>
    <property type="evidence" value="ECO:0007669"/>
    <property type="project" value="InterPro"/>
</dbReference>
<organism evidence="1 2">
    <name type="scientific">Araneus ventricosus</name>
    <name type="common">Orbweaver spider</name>
    <name type="synonym">Epeira ventricosa</name>
    <dbReference type="NCBI Taxonomy" id="182803"/>
    <lineage>
        <taxon>Eukaryota</taxon>
        <taxon>Metazoa</taxon>
        <taxon>Ecdysozoa</taxon>
        <taxon>Arthropoda</taxon>
        <taxon>Chelicerata</taxon>
        <taxon>Arachnida</taxon>
        <taxon>Araneae</taxon>
        <taxon>Araneomorphae</taxon>
        <taxon>Entelegynae</taxon>
        <taxon>Araneoidea</taxon>
        <taxon>Araneidae</taxon>
        <taxon>Araneus</taxon>
    </lineage>
</organism>
<name>A0A4Y2WXM8_ARAVE</name>
<dbReference type="PANTHER" id="PTHR16120">
    <property type="entry name" value="AP-5 COMPLEX SUBUNIT SIGMA-1"/>
    <property type="match status" value="1"/>
</dbReference>
<dbReference type="GO" id="GO:0005770">
    <property type="term" value="C:late endosome"/>
    <property type="evidence" value="ECO:0007669"/>
    <property type="project" value="TreeGrafter"/>
</dbReference>
<dbReference type="Proteomes" id="UP000499080">
    <property type="component" value="Unassembled WGS sequence"/>
</dbReference>
<dbReference type="GO" id="GO:0016197">
    <property type="term" value="P:endosomal transport"/>
    <property type="evidence" value="ECO:0007669"/>
    <property type="project" value="InterPro"/>
</dbReference>
<protein>
    <recommendedName>
        <fullName evidence="3">AP-5 complex subunit sigma-1</fullName>
    </recommendedName>
</protein>
<dbReference type="GO" id="GO:0005764">
    <property type="term" value="C:lysosome"/>
    <property type="evidence" value="ECO:0007669"/>
    <property type="project" value="TreeGrafter"/>
</dbReference>
<accession>A0A4Y2WXM8</accession>
<dbReference type="EMBL" id="BGPR01065888">
    <property type="protein sequence ID" value="GBO40607.1"/>
    <property type="molecule type" value="Genomic_DNA"/>
</dbReference>
<comment type="caution">
    <text evidence="1">The sequence shown here is derived from an EMBL/GenBank/DDBJ whole genome shotgun (WGS) entry which is preliminary data.</text>
</comment>
<sequence length="171" mass="19254">MVNSFIIADLNSQVLYSSVFNFLDDASSREELLNYFVEKVKKEYDFNAAVSSNRGMDFSENAGVDSEFKGIFNAKVKGVQKPIVWHSYCGCLYILVCDTTENRILAASILFSIIRTLRDLLPKLTTSSFELVLKADVVSLIVNTLLPNGQLLFLNNQAMQLLIKDLQKSLR</sequence>
<dbReference type="Gene3D" id="3.30.450.60">
    <property type="match status" value="1"/>
</dbReference>
<dbReference type="OrthoDB" id="370698at2759"/>
<gene>
    <name evidence="1" type="ORF">AVEN_205246_1</name>
</gene>
<dbReference type="PANTHER" id="PTHR16120:SF0">
    <property type="entry name" value="AP-5 COMPLEX SUBUNIT SIGMA-1"/>
    <property type="match status" value="1"/>
</dbReference>
<evidence type="ECO:0008006" key="3">
    <source>
        <dbReference type="Google" id="ProtNLM"/>
    </source>
</evidence>
<keyword evidence="2" id="KW-1185">Reference proteome</keyword>
<evidence type="ECO:0000313" key="1">
    <source>
        <dbReference type="EMBL" id="GBO40607.1"/>
    </source>
</evidence>
<dbReference type="AlphaFoldDB" id="A0A4Y2WXM8"/>
<evidence type="ECO:0000313" key="2">
    <source>
        <dbReference type="Proteomes" id="UP000499080"/>
    </source>
</evidence>
<proteinExistence type="predicted"/>
<dbReference type="GO" id="GO:0030119">
    <property type="term" value="C:AP-type membrane coat adaptor complex"/>
    <property type="evidence" value="ECO:0007669"/>
    <property type="project" value="InterPro"/>
</dbReference>
<dbReference type="Pfam" id="PF15001">
    <property type="entry name" value="AP-5_subunit_s1"/>
    <property type="match status" value="1"/>
</dbReference>
<dbReference type="InterPro" id="IPR029392">
    <property type="entry name" value="AP-5_subunit_s1"/>
</dbReference>
<reference evidence="1 2" key="1">
    <citation type="journal article" date="2019" name="Sci. Rep.">
        <title>Orb-weaving spider Araneus ventricosus genome elucidates the spidroin gene catalogue.</title>
        <authorList>
            <person name="Kono N."/>
            <person name="Nakamura H."/>
            <person name="Ohtoshi R."/>
            <person name="Moran D.A.P."/>
            <person name="Shinohara A."/>
            <person name="Yoshida Y."/>
            <person name="Fujiwara M."/>
            <person name="Mori M."/>
            <person name="Tomita M."/>
            <person name="Arakawa K."/>
        </authorList>
    </citation>
    <scope>NUCLEOTIDE SEQUENCE [LARGE SCALE GENOMIC DNA]</scope>
</reference>
<dbReference type="GO" id="GO:0005829">
    <property type="term" value="C:cytosol"/>
    <property type="evidence" value="ECO:0007669"/>
    <property type="project" value="TreeGrafter"/>
</dbReference>